<protein>
    <recommendedName>
        <fullName evidence="3">RloB-like protein</fullName>
    </recommendedName>
</protein>
<gene>
    <name evidence="1" type="ORF">J2S66_001486</name>
</gene>
<evidence type="ECO:0000313" key="1">
    <source>
        <dbReference type="EMBL" id="MDR6593102.1"/>
    </source>
</evidence>
<proteinExistence type="predicted"/>
<accession>A0ABU1PR21</accession>
<dbReference type="Proteomes" id="UP001268819">
    <property type="component" value="Unassembled WGS sequence"/>
</dbReference>
<evidence type="ECO:0008006" key="3">
    <source>
        <dbReference type="Google" id="ProtNLM"/>
    </source>
</evidence>
<reference evidence="1 2" key="1">
    <citation type="submission" date="2023-07" db="EMBL/GenBank/DDBJ databases">
        <title>Sequencing the genomes of 1000 actinobacteria strains.</title>
        <authorList>
            <person name="Klenk H.-P."/>
        </authorList>
    </citation>
    <scope>NUCLEOTIDE SEQUENCE [LARGE SCALE GENOMIC DNA]</scope>
    <source>
        <strain evidence="1 2">DSM 43749</strain>
    </source>
</reference>
<dbReference type="Pfam" id="PF13707">
    <property type="entry name" value="RloB"/>
    <property type="match status" value="1"/>
</dbReference>
<organism evidence="1 2">
    <name type="scientific">Saccharothrix longispora</name>
    <dbReference type="NCBI Taxonomy" id="33920"/>
    <lineage>
        <taxon>Bacteria</taxon>
        <taxon>Bacillati</taxon>
        <taxon>Actinomycetota</taxon>
        <taxon>Actinomycetes</taxon>
        <taxon>Pseudonocardiales</taxon>
        <taxon>Pseudonocardiaceae</taxon>
        <taxon>Saccharothrix</taxon>
    </lineage>
</organism>
<comment type="caution">
    <text evidence="1">The sequence shown here is derived from an EMBL/GenBank/DDBJ whole genome shotgun (WGS) entry which is preliminary data.</text>
</comment>
<evidence type="ECO:0000313" key="2">
    <source>
        <dbReference type="Proteomes" id="UP001268819"/>
    </source>
</evidence>
<dbReference type="EMBL" id="JAVDSG010000001">
    <property type="protein sequence ID" value="MDR6593102.1"/>
    <property type="molecule type" value="Genomic_DNA"/>
</dbReference>
<dbReference type="RefSeq" id="WP_310305402.1">
    <property type="nucleotide sequence ID" value="NZ_BAAAXB010000001.1"/>
</dbReference>
<name>A0ABU1PR21_9PSEU</name>
<dbReference type="InterPro" id="IPR025591">
    <property type="entry name" value="RloB"/>
</dbReference>
<sequence>MGTRRELRTVVIFTEGRNSEPDYLNGLRRLPHVAGDVALNVELRPEHSVPLPLVEQAVKRAQDPEVDECWCVFDVEWPRNHPNLAEAVALAQRHGIRLAVSNPCFELWLILHHRDHSAFVDTAGADRLSRQLDRRPGKSVDAAVYMPLRSAAARRARLLEERHGRDGTVFPNDNPASGMHALLASLDTTGTA</sequence>
<keyword evidence="2" id="KW-1185">Reference proteome</keyword>